<keyword evidence="3" id="KW-1185">Reference proteome</keyword>
<feature type="compositionally biased region" description="Basic and acidic residues" evidence="1">
    <location>
        <begin position="308"/>
        <end position="326"/>
    </location>
</feature>
<dbReference type="AlphaFoldDB" id="A0A4D6LWV2"/>
<organism evidence="2 3">
    <name type="scientific">Vigna unguiculata</name>
    <name type="common">Cowpea</name>
    <dbReference type="NCBI Taxonomy" id="3917"/>
    <lineage>
        <taxon>Eukaryota</taxon>
        <taxon>Viridiplantae</taxon>
        <taxon>Streptophyta</taxon>
        <taxon>Embryophyta</taxon>
        <taxon>Tracheophyta</taxon>
        <taxon>Spermatophyta</taxon>
        <taxon>Magnoliopsida</taxon>
        <taxon>eudicotyledons</taxon>
        <taxon>Gunneridae</taxon>
        <taxon>Pentapetalae</taxon>
        <taxon>rosids</taxon>
        <taxon>fabids</taxon>
        <taxon>Fabales</taxon>
        <taxon>Fabaceae</taxon>
        <taxon>Papilionoideae</taxon>
        <taxon>50 kb inversion clade</taxon>
        <taxon>NPAAA clade</taxon>
        <taxon>indigoferoid/millettioid clade</taxon>
        <taxon>Phaseoleae</taxon>
        <taxon>Vigna</taxon>
    </lineage>
</organism>
<protein>
    <submittedName>
        <fullName evidence="2">Uncharacterized protein</fullName>
    </submittedName>
</protein>
<proteinExistence type="predicted"/>
<accession>A0A4D6LWV2</accession>
<gene>
    <name evidence="2" type="ORF">DEO72_LG5g907</name>
</gene>
<evidence type="ECO:0000256" key="1">
    <source>
        <dbReference type="SAM" id="MobiDB-lite"/>
    </source>
</evidence>
<name>A0A4D6LWV2_VIGUN</name>
<feature type="region of interest" description="Disordered" evidence="1">
    <location>
        <begin position="297"/>
        <end position="326"/>
    </location>
</feature>
<dbReference type="EMBL" id="CP039349">
    <property type="protein sequence ID" value="QCD92838.1"/>
    <property type="molecule type" value="Genomic_DNA"/>
</dbReference>
<dbReference type="Proteomes" id="UP000501690">
    <property type="component" value="Linkage Group LG5"/>
</dbReference>
<sequence length="326" mass="37264">MLRWREVHRWWITCDGLRTGSLAPLRRYDSPDPPTTSSAQCTTRTIIAKHKQIGESLKMSCYPTYRPQPIEHVRATIAMYHTLSHQTHLDWPQPAYSPRQHSPTRAQLKGSSCASAIPSSTREMSFRAQLERCPSELNSRDVLPSSTREMSFRAQLERCPSELNSRDVLPSSTREMSFRAQLESCLLYTSWDVANYVCILELHLVLQCMIHSNGFPHVLYRLWPIGMVARHLEKSVPLFLPRAVVNSLLGFGTTLVKQAQPHFLAPLHKSVLRAVVLHYLESRHFLAISRRRAPVLSKRPSRSGQEVSPKRENVTTPLLERENTLA</sequence>
<evidence type="ECO:0000313" key="2">
    <source>
        <dbReference type="EMBL" id="QCD92838.1"/>
    </source>
</evidence>
<evidence type="ECO:0000313" key="3">
    <source>
        <dbReference type="Proteomes" id="UP000501690"/>
    </source>
</evidence>
<reference evidence="2 3" key="1">
    <citation type="submission" date="2019-04" db="EMBL/GenBank/DDBJ databases">
        <title>An improved genome assembly and genetic linkage map for asparagus bean, Vigna unguiculata ssp. sesquipedialis.</title>
        <authorList>
            <person name="Xia Q."/>
            <person name="Zhang R."/>
            <person name="Dong Y."/>
        </authorList>
    </citation>
    <scope>NUCLEOTIDE SEQUENCE [LARGE SCALE GENOMIC DNA]</scope>
    <source>
        <tissue evidence="2">Leaf</tissue>
    </source>
</reference>